<dbReference type="PROSITE" id="PS50192">
    <property type="entry name" value="T_SNARE"/>
    <property type="match status" value="1"/>
</dbReference>
<dbReference type="PANTHER" id="PTHR32089">
    <property type="entry name" value="METHYL-ACCEPTING CHEMOTAXIS PROTEIN MCPB"/>
    <property type="match status" value="1"/>
</dbReference>
<evidence type="ECO:0000256" key="2">
    <source>
        <dbReference type="ARBA" id="ARBA00022519"/>
    </source>
</evidence>
<dbReference type="EMBL" id="DRXW01000068">
    <property type="protein sequence ID" value="HHR33518.1"/>
    <property type="molecule type" value="Genomic_DNA"/>
</dbReference>
<dbReference type="GO" id="GO:0004888">
    <property type="term" value="F:transmembrane signaling receptor activity"/>
    <property type="evidence" value="ECO:0007669"/>
    <property type="project" value="InterPro"/>
</dbReference>
<evidence type="ECO:0000256" key="6">
    <source>
        <dbReference type="SAM" id="Phobius"/>
    </source>
</evidence>
<feature type="transmembrane region" description="Helical" evidence="6">
    <location>
        <begin position="6"/>
        <end position="27"/>
    </location>
</feature>
<name>A0A7C5U665_9BACT</name>
<feature type="transmembrane region" description="Helical" evidence="6">
    <location>
        <begin position="276"/>
        <end position="296"/>
    </location>
</feature>
<dbReference type="InterPro" id="IPR029150">
    <property type="entry name" value="dCache_3"/>
</dbReference>
<evidence type="ECO:0000256" key="3">
    <source>
        <dbReference type="ARBA" id="ARBA00023224"/>
    </source>
</evidence>
<reference evidence="9" key="1">
    <citation type="journal article" date="2020" name="mSystems">
        <title>Genome- and Community-Level Interaction Insights into Carbon Utilization and Element Cycling Functions of Hydrothermarchaeota in Hydrothermal Sediment.</title>
        <authorList>
            <person name="Zhou Z."/>
            <person name="Liu Y."/>
            <person name="Xu W."/>
            <person name="Pan J."/>
            <person name="Luo Z.H."/>
            <person name="Li M."/>
        </authorList>
    </citation>
    <scope>NUCLEOTIDE SEQUENCE [LARGE SCALE GENOMIC DNA]</scope>
    <source>
        <strain evidence="9">SpSt-1088</strain>
    </source>
</reference>
<dbReference type="SUPFAM" id="SSF58104">
    <property type="entry name" value="Methyl-accepting chemotaxis protein (MCP) signaling domain"/>
    <property type="match status" value="1"/>
</dbReference>
<keyword evidence="2" id="KW-0997">Cell inner membrane</keyword>
<dbReference type="GO" id="GO:0005886">
    <property type="term" value="C:plasma membrane"/>
    <property type="evidence" value="ECO:0007669"/>
    <property type="project" value="UniProtKB-SubCell"/>
</dbReference>
<proteinExistence type="inferred from homology"/>
<feature type="domain" description="Methyl-accepting transducer" evidence="7">
    <location>
        <begin position="368"/>
        <end position="604"/>
    </location>
</feature>
<accession>A0A7C5U665</accession>
<sequence>MSIKAISYVFLPLLISISVFLLVFFSYNSITRVNFVWEQRTANELLKSLDDKIESFKNPLKLAMRFVLSNDELISAFAQQDRERLIDLVKPLYEELSKNYGISQIHFHTRDLKSFLRSNNLSKYGDSLSFRSDIKKVNESKNPIFSLQSGASGPALRYIVPVNYDGEFIGTVEVSYIIDKSFLKMLSGEAILYQFLDEEGKETNLIIKPDEFEDFSKKYHLEQIRNGKNEYFSDDKYLYITYLLKNTDGKNFGAILQRIDASEAFKTIRSNIINQLILSIGLFVLIVGLLITFGVITNKKISHLTNEIVKISQQKDLARQINIGKSKDEISNIVREINILVQSFRKTFKDFIAVDQEANVIIGNLLMKFGELNIAIDNFSRIFNDVAKLVEVTSTSVNDSTNMVEEIASSTTTIANSAQNVSVTVEKVTEEVKVSDEAILNMKDSVNTTIVESHEISEQAITLKIKSEKIADILKTITDIADQTNLLALNAAIEAARAGEAGRGFAVVADEIRKLAESTRSSANEVGAILTELKNGIGSISDRIRAFDEKVKIIDESASTVSERLKNILSEVEKLDKDASNLAAITQEQSASVEEISASMQSLAKSALQMGEEVRASNERAQSLLKEVSDVKALLNEVSQQFRNLANSLSREVFVYSESEIVEVIDNAIRAHENWVSKVEESINKKQTYLDVILDANFCRFGSIYHFVKPPARISQKWYALDKPHERVHQLGCAVDQALRRKDFDGARQIFKEILSTKDELIGIMQDIKKDLQSNA</sequence>
<dbReference type="InterPro" id="IPR004089">
    <property type="entry name" value="MCPsignal_dom"/>
</dbReference>
<evidence type="ECO:0000259" key="7">
    <source>
        <dbReference type="PROSITE" id="PS50111"/>
    </source>
</evidence>
<dbReference type="Pfam" id="PF00015">
    <property type="entry name" value="MCPsignal"/>
    <property type="match status" value="1"/>
</dbReference>
<dbReference type="AlphaFoldDB" id="A0A7C5U665"/>
<dbReference type="Gene3D" id="3.30.450.20">
    <property type="entry name" value="PAS domain"/>
    <property type="match status" value="1"/>
</dbReference>
<dbReference type="PROSITE" id="PS50111">
    <property type="entry name" value="CHEMOTAXIS_TRANSDUC_2"/>
    <property type="match status" value="1"/>
</dbReference>
<dbReference type="GO" id="GO:0007165">
    <property type="term" value="P:signal transduction"/>
    <property type="evidence" value="ECO:0007669"/>
    <property type="project" value="UniProtKB-KW"/>
</dbReference>
<feature type="domain" description="T-SNARE coiled-coil homology" evidence="8">
    <location>
        <begin position="583"/>
        <end position="645"/>
    </location>
</feature>
<evidence type="ECO:0000256" key="4">
    <source>
        <dbReference type="ARBA" id="ARBA00029447"/>
    </source>
</evidence>
<dbReference type="CDD" id="cd11386">
    <property type="entry name" value="MCP_signal"/>
    <property type="match status" value="1"/>
</dbReference>
<dbReference type="Gene3D" id="6.10.340.10">
    <property type="match status" value="1"/>
</dbReference>
<dbReference type="PANTHER" id="PTHR32089:SF112">
    <property type="entry name" value="LYSOZYME-LIKE PROTEIN-RELATED"/>
    <property type="match status" value="1"/>
</dbReference>
<comment type="subcellular location">
    <subcellularLocation>
        <location evidence="1">Cell inner membrane</location>
        <topology evidence="1">Multi-pass membrane protein</topology>
    </subcellularLocation>
</comment>
<dbReference type="GO" id="GO:0006935">
    <property type="term" value="P:chemotaxis"/>
    <property type="evidence" value="ECO:0007669"/>
    <property type="project" value="InterPro"/>
</dbReference>
<evidence type="ECO:0008006" key="10">
    <source>
        <dbReference type="Google" id="ProtNLM"/>
    </source>
</evidence>
<dbReference type="PRINTS" id="PR00260">
    <property type="entry name" value="CHEMTRNSDUCR"/>
</dbReference>
<keyword evidence="2" id="KW-1003">Cell membrane</keyword>
<dbReference type="Gene3D" id="1.10.287.950">
    <property type="entry name" value="Methyl-accepting chemotaxis protein"/>
    <property type="match status" value="1"/>
</dbReference>
<evidence type="ECO:0000259" key="8">
    <source>
        <dbReference type="PROSITE" id="PS50192"/>
    </source>
</evidence>
<comment type="caution">
    <text evidence="9">The sequence shown here is derived from an EMBL/GenBank/DDBJ whole genome shotgun (WGS) entry which is preliminary data.</text>
</comment>
<keyword evidence="6" id="KW-0812">Transmembrane</keyword>
<evidence type="ECO:0000256" key="5">
    <source>
        <dbReference type="PROSITE-ProRule" id="PRU00284"/>
    </source>
</evidence>
<dbReference type="InterPro" id="IPR029151">
    <property type="entry name" value="Sensor-like_sf"/>
</dbReference>
<organism evidence="9">
    <name type="scientific">Fervidobacterium nodosum</name>
    <dbReference type="NCBI Taxonomy" id="2424"/>
    <lineage>
        <taxon>Bacteria</taxon>
        <taxon>Thermotogati</taxon>
        <taxon>Thermotogota</taxon>
        <taxon>Thermotogae</taxon>
        <taxon>Thermotogales</taxon>
        <taxon>Fervidobacteriaceae</taxon>
        <taxon>Fervidobacterium</taxon>
    </lineage>
</organism>
<dbReference type="SUPFAM" id="SSF103190">
    <property type="entry name" value="Sensory domain-like"/>
    <property type="match status" value="1"/>
</dbReference>
<comment type="similarity">
    <text evidence="4">Belongs to the methyl-accepting chemotaxis (MCP) protein family.</text>
</comment>
<gene>
    <name evidence="9" type="ORF">ENM46_01055</name>
</gene>
<dbReference type="Pfam" id="PF13682">
    <property type="entry name" value="CZB"/>
    <property type="match status" value="1"/>
</dbReference>
<dbReference type="Gene3D" id="1.20.120.30">
    <property type="entry name" value="Aspartate receptor, ligand-binding domain"/>
    <property type="match status" value="1"/>
</dbReference>
<keyword evidence="6" id="KW-0472">Membrane</keyword>
<dbReference type="InterPro" id="IPR000727">
    <property type="entry name" value="T_SNARE_dom"/>
</dbReference>
<evidence type="ECO:0000313" key="9">
    <source>
        <dbReference type="EMBL" id="HHR33518.1"/>
    </source>
</evidence>
<keyword evidence="6" id="KW-1133">Transmembrane helix</keyword>
<dbReference type="InterPro" id="IPR004090">
    <property type="entry name" value="Chemotax_Me-accpt_rcpt"/>
</dbReference>
<dbReference type="SMART" id="SM00283">
    <property type="entry name" value="MA"/>
    <property type="match status" value="1"/>
</dbReference>
<evidence type="ECO:0000256" key="1">
    <source>
        <dbReference type="ARBA" id="ARBA00004429"/>
    </source>
</evidence>
<protein>
    <recommendedName>
        <fullName evidence="10">Methyl-accepting chemotaxis sensory transducer</fullName>
    </recommendedName>
</protein>
<keyword evidence="3 5" id="KW-0807">Transducer</keyword>
<dbReference type="InterPro" id="IPR025991">
    <property type="entry name" value="Chemoreceptor_zinc-bind_dom"/>
</dbReference>
<dbReference type="Pfam" id="PF14827">
    <property type="entry name" value="dCache_3"/>
    <property type="match status" value="1"/>
</dbReference>